<keyword evidence="3" id="KW-0808">Transferase</keyword>
<dbReference type="SMART" id="SM00482">
    <property type="entry name" value="POLAc"/>
    <property type="match status" value="1"/>
</dbReference>
<proteinExistence type="inferred from homology"/>
<evidence type="ECO:0000313" key="12">
    <source>
        <dbReference type="EMBL" id="GAI00450.1"/>
    </source>
</evidence>
<evidence type="ECO:0000256" key="6">
    <source>
        <dbReference type="ARBA" id="ARBA00022763"/>
    </source>
</evidence>
<keyword evidence="6" id="KW-0227">DNA damage</keyword>
<sequence length="418" mass="47179">AELLKAELHQQGLWQLFSEVEMPLVPVLIHMERNGVALDTDLLRQMSHRLGEQLLKLEAEIYNNVGHRFNINSPQQLSSVLFQELKLPSARKTKSGYSTGASVLEELRGVHPIIEFILEYRQLAKLKSTYIDALPSLINPKTSRVHTSFNQTRTATGRLSSSEPNLQNIPVRGELGKEVRQAFIAPPGSLLMAGDYSQIDLRALAHLSQDPSLLAAFHNDEDIHSATAAQLFGVDASQVTPDMRRLAKTVNFGVIYGMSDYGLERATELSREEASRFIADYFEKYPGVKQYLESTKKQAREMGYVQTLLGRRRSIPEIGSSNRQVREAAERMAINMPVQGTSADIIKVAMINLYREMNQRQLKSKMVLQVHDELIFEVPKEELKLMRQLVPQIMSTALELSLPLKVDIKIGNNWGQME</sequence>
<dbReference type="Pfam" id="PF00476">
    <property type="entry name" value="DNA_pol_A"/>
    <property type="match status" value="1"/>
</dbReference>
<dbReference type="FunFam" id="1.10.150.20:FF:000002">
    <property type="entry name" value="DNA polymerase I"/>
    <property type="match status" value="1"/>
</dbReference>
<dbReference type="Gene3D" id="1.20.1060.10">
    <property type="entry name" value="Taq DNA Polymerase, Chain T, domain 4"/>
    <property type="match status" value="1"/>
</dbReference>
<dbReference type="NCBIfam" id="TIGR00593">
    <property type="entry name" value="pola"/>
    <property type="match status" value="1"/>
</dbReference>
<comment type="catalytic activity">
    <reaction evidence="10">
        <text>DNA(n) + a 2'-deoxyribonucleoside 5'-triphosphate = DNA(n+1) + diphosphate</text>
        <dbReference type="Rhea" id="RHEA:22508"/>
        <dbReference type="Rhea" id="RHEA-COMP:17339"/>
        <dbReference type="Rhea" id="RHEA-COMP:17340"/>
        <dbReference type="ChEBI" id="CHEBI:33019"/>
        <dbReference type="ChEBI" id="CHEBI:61560"/>
        <dbReference type="ChEBI" id="CHEBI:173112"/>
        <dbReference type="EC" id="2.7.7.7"/>
    </reaction>
</comment>
<organism evidence="12">
    <name type="scientific">marine sediment metagenome</name>
    <dbReference type="NCBI Taxonomy" id="412755"/>
    <lineage>
        <taxon>unclassified sequences</taxon>
        <taxon>metagenomes</taxon>
        <taxon>ecological metagenomes</taxon>
    </lineage>
</organism>
<keyword evidence="8" id="KW-0238">DNA-binding</keyword>
<name>X1LDH1_9ZZZZ</name>
<dbReference type="GO" id="GO:0003677">
    <property type="term" value="F:DNA binding"/>
    <property type="evidence" value="ECO:0007669"/>
    <property type="project" value="UniProtKB-KW"/>
</dbReference>
<keyword evidence="5" id="KW-0235">DNA replication</keyword>
<dbReference type="FunFam" id="1.20.1060.10:FF:000001">
    <property type="entry name" value="DNA polymerase I"/>
    <property type="match status" value="1"/>
</dbReference>
<evidence type="ECO:0000256" key="4">
    <source>
        <dbReference type="ARBA" id="ARBA00022695"/>
    </source>
</evidence>
<protein>
    <recommendedName>
        <fullName evidence="2">DNA-directed DNA polymerase</fullName>
        <ecNumber evidence="2">2.7.7.7</ecNumber>
    </recommendedName>
</protein>
<dbReference type="PRINTS" id="PR00868">
    <property type="entry name" value="DNAPOLI"/>
</dbReference>
<dbReference type="Gene3D" id="3.30.420.10">
    <property type="entry name" value="Ribonuclease H-like superfamily/Ribonuclease H"/>
    <property type="match status" value="1"/>
</dbReference>
<dbReference type="EC" id="2.7.7.7" evidence="2"/>
<dbReference type="PROSITE" id="PS00447">
    <property type="entry name" value="DNA_POLYMERASE_A"/>
    <property type="match status" value="1"/>
</dbReference>
<dbReference type="GO" id="GO:0003887">
    <property type="term" value="F:DNA-directed DNA polymerase activity"/>
    <property type="evidence" value="ECO:0007669"/>
    <property type="project" value="UniProtKB-KW"/>
</dbReference>
<evidence type="ECO:0000256" key="5">
    <source>
        <dbReference type="ARBA" id="ARBA00022705"/>
    </source>
</evidence>
<dbReference type="GO" id="GO:0006261">
    <property type="term" value="P:DNA-templated DNA replication"/>
    <property type="evidence" value="ECO:0007669"/>
    <property type="project" value="InterPro"/>
</dbReference>
<dbReference type="InterPro" id="IPR019760">
    <property type="entry name" value="DNA-dir_DNA_pol_A_CS"/>
</dbReference>
<dbReference type="Gene3D" id="1.10.150.20">
    <property type="entry name" value="5' to 3' exonuclease, C-terminal subdomain"/>
    <property type="match status" value="1"/>
</dbReference>
<evidence type="ECO:0000259" key="11">
    <source>
        <dbReference type="SMART" id="SM00482"/>
    </source>
</evidence>
<accession>X1LDH1</accession>
<dbReference type="Gene3D" id="3.30.70.370">
    <property type="match status" value="1"/>
</dbReference>
<dbReference type="EMBL" id="BARV01000607">
    <property type="protein sequence ID" value="GAI00450.1"/>
    <property type="molecule type" value="Genomic_DNA"/>
</dbReference>
<dbReference type="InterPro" id="IPR018320">
    <property type="entry name" value="DNA_polymerase_1"/>
</dbReference>
<comment type="caution">
    <text evidence="12">The sequence shown here is derived from an EMBL/GenBank/DDBJ whole genome shotgun (WGS) entry which is preliminary data.</text>
</comment>
<dbReference type="CDD" id="cd08637">
    <property type="entry name" value="DNA_pol_A_pol_I_C"/>
    <property type="match status" value="1"/>
</dbReference>
<reference evidence="12" key="1">
    <citation type="journal article" date="2014" name="Front. Microbiol.">
        <title>High frequency of phylogenetically diverse reductive dehalogenase-homologous genes in deep subseafloor sedimentary metagenomes.</title>
        <authorList>
            <person name="Kawai M."/>
            <person name="Futagami T."/>
            <person name="Toyoda A."/>
            <person name="Takaki Y."/>
            <person name="Nishi S."/>
            <person name="Hori S."/>
            <person name="Arai W."/>
            <person name="Tsubouchi T."/>
            <person name="Morono Y."/>
            <person name="Uchiyama I."/>
            <person name="Ito T."/>
            <person name="Fujiyama A."/>
            <person name="Inagaki F."/>
            <person name="Takami H."/>
        </authorList>
    </citation>
    <scope>NUCLEOTIDE SEQUENCE</scope>
    <source>
        <strain evidence="12">Expedition CK06-06</strain>
    </source>
</reference>
<feature type="domain" description="DNA-directed DNA polymerase family A palm" evidence="11">
    <location>
        <begin position="176"/>
        <end position="382"/>
    </location>
</feature>
<keyword evidence="9" id="KW-0234">DNA repair</keyword>
<evidence type="ECO:0000256" key="1">
    <source>
        <dbReference type="ARBA" id="ARBA00007705"/>
    </source>
</evidence>
<evidence type="ECO:0000256" key="10">
    <source>
        <dbReference type="ARBA" id="ARBA00049244"/>
    </source>
</evidence>
<dbReference type="GO" id="GO:0006302">
    <property type="term" value="P:double-strand break repair"/>
    <property type="evidence" value="ECO:0007669"/>
    <property type="project" value="TreeGrafter"/>
</dbReference>
<gene>
    <name evidence="12" type="ORF">S06H3_02160</name>
</gene>
<dbReference type="PANTHER" id="PTHR10133">
    <property type="entry name" value="DNA POLYMERASE I"/>
    <property type="match status" value="1"/>
</dbReference>
<dbReference type="InterPro" id="IPR001098">
    <property type="entry name" value="DNA-dir_DNA_pol_A_palm_dom"/>
</dbReference>
<dbReference type="InterPro" id="IPR002298">
    <property type="entry name" value="DNA_polymerase_A"/>
</dbReference>
<feature type="non-terminal residue" evidence="12">
    <location>
        <position position="1"/>
    </location>
</feature>
<dbReference type="InterPro" id="IPR043502">
    <property type="entry name" value="DNA/RNA_pol_sf"/>
</dbReference>
<keyword evidence="7" id="KW-0239">DNA-directed DNA polymerase</keyword>
<evidence type="ECO:0000256" key="2">
    <source>
        <dbReference type="ARBA" id="ARBA00012417"/>
    </source>
</evidence>
<dbReference type="AlphaFoldDB" id="X1LDH1"/>
<dbReference type="SUPFAM" id="SSF56672">
    <property type="entry name" value="DNA/RNA polymerases"/>
    <property type="match status" value="1"/>
</dbReference>
<comment type="similarity">
    <text evidence="1">Belongs to the DNA polymerase type-A family.</text>
</comment>
<keyword evidence="4" id="KW-0548">Nucleotidyltransferase</keyword>
<evidence type="ECO:0000256" key="9">
    <source>
        <dbReference type="ARBA" id="ARBA00023204"/>
    </source>
</evidence>
<evidence type="ECO:0000256" key="8">
    <source>
        <dbReference type="ARBA" id="ARBA00023125"/>
    </source>
</evidence>
<evidence type="ECO:0000256" key="7">
    <source>
        <dbReference type="ARBA" id="ARBA00022932"/>
    </source>
</evidence>
<dbReference type="PANTHER" id="PTHR10133:SF27">
    <property type="entry name" value="DNA POLYMERASE NU"/>
    <property type="match status" value="1"/>
</dbReference>
<evidence type="ECO:0000256" key="3">
    <source>
        <dbReference type="ARBA" id="ARBA00022679"/>
    </source>
</evidence>
<dbReference type="InterPro" id="IPR036397">
    <property type="entry name" value="RNaseH_sf"/>
</dbReference>